<dbReference type="PROSITE" id="PS50943">
    <property type="entry name" value="HTH_CROC1"/>
    <property type="match status" value="1"/>
</dbReference>
<dbReference type="CDD" id="cd00093">
    <property type="entry name" value="HTH_XRE"/>
    <property type="match status" value="1"/>
</dbReference>
<dbReference type="InParanoid" id="A0A2G4YS34"/>
<gene>
    <name evidence="2" type="ORF">CRD36_08540</name>
</gene>
<accession>A0A2G4YS34</accession>
<evidence type="ECO:0000313" key="2">
    <source>
        <dbReference type="EMBL" id="PHZ85080.1"/>
    </source>
</evidence>
<evidence type="ECO:0000259" key="1">
    <source>
        <dbReference type="PROSITE" id="PS50943"/>
    </source>
</evidence>
<dbReference type="OrthoDB" id="7206663at2"/>
<reference evidence="2 3" key="1">
    <citation type="submission" date="2017-10" db="EMBL/GenBank/DDBJ databases">
        <title>Frigbacter circumglobatus gen. nov. sp. nov., isolated from sediment cultured in situ.</title>
        <authorList>
            <person name="Zhao Z."/>
        </authorList>
    </citation>
    <scope>NUCLEOTIDE SEQUENCE [LARGE SCALE GENOMIC DNA]</scope>
    <source>
        <strain evidence="2 3">ZYL</strain>
    </source>
</reference>
<dbReference type="Proteomes" id="UP000229730">
    <property type="component" value="Unassembled WGS sequence"/>
</dbReference>
<dbReference type="Pfam" id="PF01381">
    <property type="entry name" value="HTH_3"/>
    <property type="match status" value="1"/>
</dbReference>
<dbReference type="Gene3D" id="1.10.260.40">
    <property type="entry name" value="lambda repressor-like DNA-binding domains"/>
    <property type="match status" value="1"/>
</dbReference>
<dbReference type="SUPFAM" id="SSF47413">
    <property type="entry name" value="lambda repressor-like DNA-binding domains"/>
    <property type="match status" value="1"/>
</dbReference>
<evidence type="ECO:0000313" key="3">
    <source>
        <dbReference type="Proteomes" id="UP000229730"/>
    </source>
</evidence>
<dbReference type="SMART" id="SM00530">
    <property type="entry name" value="HTH_XRE"/>
    <property type="match status" value="1"/>
</dbReference>
<organism evidence="2 3">
    <name type="scientific">Paremcibacter congregatus</name>
    <dbReference type="NCBI Taxonomy" id="2043170"/>
    <lineage>
        <taxon>Bacteria</taxon>
        <taxon>Pseudomonadati</taxon>
        <taxon>Pseudomonadota</taxon>
        <taxon>Alphaproteobacteria</taxon>
        <taxon>Emcibacterales</taxon>
        <taxon>Emcibacteraceae</taxon>
        <taxon>Paremcibacter</taxon>
    </lineage>
</organism>
<protein>
    <submittedName>
        <fullName evidence="2">Transcriptional regulator</fullName>
    </submittedName>
</protein>
<dbReference type="GO" id="GO:0003677">
    <property type="term" value="F:DNA binding"/>
    <property type="evidence" value="ECO:0007669"/>
    <property type="project" value="InterPro"/>
</dbReference>
<proteinExistence type="predicted"/>
<dbReference type="AlphaFoldDB" id="A0A2G4YS34"/>
<sequence length="74" mass="7927">MITGMQVRLGRTALRLSVRDLATKTGLTANTINRFENGSDAKGSTIQKLQSYLETSGVEFIAENGGGVGVRLKK</sequence>
<comment type="caution">
    <text evidence="2">The sequence shown here is derived from an EMBL/GenBank/DDBJ whole genome shotgun (WGS) entry which is preliminary data.</text>
</comment>
<dbReference type="InterPro" id="IPR010982">
    <property type="entry name" value="Lambda_DNA-bd_dom_sf"/>
</dbReference>
<keyword evidence="3" id="KW-1185">Reference proteome</keyword>
<feature type="domain" description="HTH cro/C1-type" evidence="1">
    <location>
        <begin position="7"/>
        <end position="60"/>
    </location>
</feature>
<dbReference type="RefSeq" id="WP_099472345.1">
    <property type="nucleotide sequence ID" value="NZ_CP041025.1"/>
</dbReference>
<name>A0A2G4YS34_9PROT</name>
<dbReference type="InterPro" id="IPR001387">
    <property type="entry name" value="Cro/C1-type_HTH"/>
</dbReference>
<dbReference type="EMBL" id="PDEM01000018">
    <property type="protein sequence ID" value="PHZ85080.1"/>
    <property type="molecule type" value="Genomic_DNA"/>
</dbReference>